<sequence length="79" mass="8866">MGFLDGLGKLAGAAMNEIKEAGERSKVYKQEMLDKSDYELARIFKRDNSLSPIRAGAALQELKSRGYNQDEIKEMVRNA</sequence>
<dbReference type="RefSeq" id="WP_077417229.1">
    <property type="nucleotide sequence ID" value="NZ_MLHJ01000085.1"/>
</dbReference>
<name>A0A1V3IK00_9PAST</name>
<accession>A0A1V3IK00</accession>
<dbReference type="Proteomes" id="UP000189433">
    <property type="component" value="Unassembled WGS sequence"/>
</dbReference>
<evidence type="ECO:0000313" key="2">
    <source>
        <dbReference type="Proteomes" id="UP000189433"/>
    </source>
</evidence>
<keyword evidence="2" id="KW-1185">Reference proteome</keyword>
<dbReference type="OrthoDB" id="7007689at2"/>
<dbReference type="EMBL" id="MLHJ01000085">
    <property type="protein sequence ID" value="OOF41497.1"/>
    <property type="molecule type" value="Genomic_DNA"/>
</dbReference>
<dbReference type="STRING" id="1908260.BKK50_08430"/>
<protein>
    <recommendedName>
        <fullName evidence="3">Regulatory protein RecX</fullName>
    </recommendedName>
</protein>
<gene>
    <name evidence="1" type="ORF">BKK50_08430</name>
</gene>
<evidence type="ECO:0008006" key="3">
    <source>
        <dbReference type="Google" id="ProtNLM"/>
    </source>
</evidence>
<proteinExistence type="predicted"/>
<comment type="caution">
    <text evidence="1">The sequence shown here is derived from an EMBL/GenBank/DDBJ whole genome shotgun (WGS) entry which is preliminary data.</text>
</comment>
<organism evidence="1 2">
    <name type="scientific">Rodentibacter rarus</name>
    <dbReference type="NCBI Taxonomy" id="1908260"/>
    <lineage>
        <taxon>Bacteria</taxon>
        <taxon>Pseudomonadati</taxon>
        <taxon>Pseudomonadota</taxon>
        <taxon>Gammaproteobacteria</taxon>
        <taxon>Pasteurellales</taxon>
        <taxon>Pasteurellaceae</taxon>
        <taxon>Rodentibacter</taxon>
    </lineage>
</organism>
<dbReference type="AlphaFoldDB" id="A0A1V3IK00"/>
<evidence type="ECO:0000313" key="1">
    <source>
        <dbReference type="EMBL" id="OOF41497.1"/>
    </source>
</evidence>
<reference evidence="1 2" key="1">
    <citation type="submission" date="2016-10" db="EMBL/GenBank/DDBJ databases">
        <title>Rodentibacter gen. nov. and new species.</title>
        <authorList>
            <person name="Christensen H."/>
        </authorList>
    </citation>
    <scope>NUCLEOTIDE SEQUENCE [LARGE SCALE GENOMIC DNA]</scope>
    <source>
        <strain evidence="1 2">CCUG17206</strain>
    </source>
</reference>